<dbReference type="RefSeq" id="WP_039576202.1">
    <property type="nucleotide sequence ID" value="NZ_CP009122.1"/>
</dbReference>
<dbReference type="KEGG" id="sphk:SKP52_15715"/>
<reference evidence="1 2" key="1">
    <citation type="journal article" date="2015" name="Int. J. Syst. Evol. Microbiol.">
        <title>Description of Sphingopyxis fribergensis sp. nov. - a soil bacterium with the ability to degrade styrene and phenylacetic acid.</title>
        <authorList>
            <person name="Oelschlagel M."/>
            <person name="Ruckert C."/>
            <person name="Kalinowski J."/>
            <person name="Schmidt G."/>
            <person name="Schlomann M."/>
            <person name="Tischler D."/>
        </authorList>
    </citation>
    <scope>NUCLEOTIDE SEQUENCE [LARGE SCALE GENOMIC DNA]</scope>
    <source>
        <strain evidence="1 2">Kp5.2</strain>
    </source>
</reference>
<proteinExistence type="predicted"/>
<keyword evidence="2" id="KW-1185">Reference proteome</keyword>
<dbReference type="Proteomes" id="UP000030907">
    <property type="component" value="Chromosome"/>
</dbReference>
<gene>
    <name evidence="1" type="ORF">SKP52_15715</name>
</gene>
<sequence length="79" mass="8982">MTANVIGLPDRVIIQAAPDFNADVVEARQRVARLRSELNKCANGSADWHITKIIFDVWEDILADLVRHRRDNVIQFGRA</sequence>
<evidence type="ECO:0000313" key="1">
    <source>
        <dbReference type="EMBL" id="AJA10021.1"/>
    </source>
</evidence>
<dbReference type="STRING" id="1515612.SKP52_15715"/>
<organism evidence="1 2">
    <name type="scientific">Sphingopyxis fribergensis</name>
    <dbReference type="NCBI Taxonomy" id="1515612"/>
    <lineage>
        <taxon>Bacteria</taxon>
        <taxon>Pseudomonadati</taxon>
        <taxon>Pseudomonadota</taxon>
        <taxon>Alphaproteobacteria</taxon>
        <taxon>Sphingomonadales</taxon>
        <taxon>Sphingomonadaceae</taxon>
        <taxon>Sphingopyxis</taxon>
    </lineage>
</organism>
<evidence type="ECO:0000313" key="2">
    <source>
        <dbReference type="Proteomes" id="UP000030907"/>
    </source>
</evidence>
<dbReference type="EMBL" id="CP009122">
    <property type="protein sequence ID" value="AJA10021.1"/>
    <property type="molecule type" value="Genomic_DNA"/>
</dbReference>
<dbReference type="HOGENOM" id="CLU_2604240_0_0_5"/>
<name>A0A0A7PIS3_9SPHN</name>
<accession>A0A0A7PIS3</accession>
<dbReference type="AlphaFoldDB" id="A0A0A7PIS3"/>
<protein>
    <submittedName>
        <fullName evidence="1">Uncharacterized protein</fullName>
    </submittedName>
</protein>